<keyword evidence="3" id="KW-1185">Reference proteome</keyword>
<name>A0A1H0JVD8_9GAMM</name>
<dbReference type="Proteomes" id="UP000199677">
    <property type="component" value="Unassembled WGS sequence"/>
</dbReference>
<feature type="domain" description="Transposase DDE" evidence="1">
    <location>
        <begin position="8"/>
        <end position="112"/>
    </location>
</feature>
<dbReference type="STRING" id="416873.SAMN04487951_1351"/>
<dbReference type="InterPro" id="IPR025668">
    <property type="entry name" value="Tnp_DDE_dom"/>
</dbReference>
<reference evidence="3" key="1">
    <citation type="submission" date="2016-10" db="EMBL/GenBank/DDBJ databases">
        <authorList>
            <person name="Varghese N."/>
            <person name="Submissions S."/>
        </authorList>
    </citation>
    <scope>NUCLEOTIDE SEQUENCE [LARGE SCALE GENOMIC DNA]</scope>
    <source>
        <strain evidence="3">CGMCC 1.6494</strain>
    </source>
</reference>
<organism evidence="2 3">
    <name type="scientific">Vreelandella arcis</name>
    <dbReference type="NCBI Taxonomy" id="416873"/>
    <lineage>
        <taxon>Bacteria</taxon>
        <taxon>Pseudomonadati</taxon>
        <taxon>Pseudomonadota</taxon>
        <taxon>Gammaproteobacteria</taxon>
        <taxon>Oceanospirillales</taxon>
        <taxon>Halomonadaceae</taxon>
        <taxon>Vreelandella</taxon>
    </lineage>
</organism>
<evidence type="ECO:0000313" key="3">
    <source>
        <dbReference type="Proteomes" id="UP000199677"/>
    </source>
</evidence>
<evidence type="ECO:0000259" key="1">
    <source>
        <dbReference type="Pfam" id="PF13701"/>
    </source>
</evidence>
<dbReference type="Pfam" id="PF13701">
    <property type="entry name" value="DDE_Tnp_1_4"/>
    <property type="match status" value="1"/>
</dbReference>
<proteinExistence type="predicted"/>
<feature type="non-terminal residue" evidence="2">
    <location>
        <position position="1"/>
    </location>
</feature>
<evidence type="ECO:0000313" key="2">
    <source>
        <dbReference type="EMBL" id="SDO47738.1"/>
    </source>
</evidence>
<accession>A0A1H0JVD8</accession>
<gene>
    <name evidence="2" type="ORF">SAMN04487951_1351</name>
</gene>
<protein>
    <recommendedName>
        <fullName evidence="1">Transposase DDE domain-containing protein</fullName>
    </recommendedName>
</protein>
<dbReference type="EMBL" id="FNII01000035">
    <property type="protein sequence ID" value="SDO47738.1"/>
    <property type="molecule type" value="Genomic_DNA"/>
</dbReference>
<dbReference type="AlphaFoldDB" id="A0A1H0JVD8"/>
<sequence length="141" mass="15894">RLNESTGAQVRVRIDAGFTDNSTLEALEERDIEYLGRLRSHSGLQTLAAPYLKRPRGRPPEQPREWCHDLTYQAGPWPAPRRVVLVVQERPDDLLLHAFFLVTNLGQFVSAPITTSSQSLFRRVTSLSTAKVAACSVRHRC</sequence>